<keyword evidence="2" id="KW-1185">Reference proteome</keyword>
<accession>A0ACB7UQD7</accession>
<comment type="caution">
    <text evidence="1">The sequence shown here is derived from an EMBL/GenBank/DDBJ whole genome shotgun (WGS) entry which is preliminary data.</text>
</comment>
<dbReference type="EMBL" id="CM037024">
    <property type="protein sequence ID" value="KAH7662947.1"/>
    <property type="molecule type" value="Genomic_DNA"/>
</dbReference>
<protein>
    <submittedName>
        <fullName evidence="1">F-actin binding protein regulates actin cytoskeletal organization protein</fullName>
    </submittedName>
</protein>
<dbReference type="Proteomes" id="UP000827976">
    <property type="component" value="Chromosome 14"/>
</dbReference>
<sequence>MFKAGRWRSEKNKIKAVFKFQFHATQVLELGWEAMVVSLVPVDVGRPTLRSEKGEVVNGVCHWSKPIWETVKFIQDPKSGKINEKAYQFLVSAAGSTKAGYLGETTINLADYADVFKPSSVSLPLKGSNTAAILHVTIQRMQGDEERRVTDEHGAMIVGHQRKTLQTQLSNEKDEIGKLAYDVDVRNSPKQESLFIDSPAEKKFQSSRNMVCHSDFKKSNGPDVISRSCSDTSSGQYSPKLNGVFNSNSQQDSVTLLSPLCNSDTPRNAIASSIEWSVTSGPDGKMDGSTNSSGEAGLRERLYDPDITLEKLRSDAITLVRQLDISELELQTLRKQVVKESKRGQDHLREISSLKEERDTLRRECEELKNMQKRTINLNESQKMCFDGEDLRSMLEEIKEELSHEKKLNANLQLQLQKTKESNSELILAVRDLDELLEQKNRESSSVDNAKVGLSREIYENYQDNGDNSPQLKNCKQNQEFLETMVQRHDEEQYALEVLVKEHDVGVKHSLEQQIVSLKSEVDLYQKDREELEMQMEQLALDYEILKQENHEISSKLEQIQLREQLRMQYECSAHLSIINDLEFHIEGLEKNLEEQAEAFEADLETITRAKVEQEQRAIQAEEALRNSRRSSANTAEKLQEDFKRLSTQVSSTFYANEKLAIKAMTEANDLRLEKFNLEELLWKSNEELMLVKDQYHVKLQQLSNLFDMKTKETSKLLQEVESKSAAVDNQRKYNEALKRAFLEELVALRVDVERLEKEKIHHSELVQQKEKLVGKMEQLKSALEDSEMMAHNRNINGGLLEQEIISYTEETNKSLELKDSSHLGHEDETMINKLNSEVETLKVRSADLGYPFPADQVEKENLRNEVLYLTGELQNVENMDGYITKKLEDSDTRIAVFDGATKTIVDKKNAKSGLPPHNNKEVGALQEKYRLLQEIELKDAKLEDTKYSFLEKEDINDAGSREKMVCCKGTGDKVEDVSIDGKNINTINNTEVKYIGGDLLIPRLGDKAFMLSPSTFNRLLYMSITKDGSEREESFVAGTCDQGYIAEILSEVAVMKEHNKAMEAELKEMQQRYSAISLKFAEVEGERQQLVMTVRGLKNGSKG</sequence>
<gene>
    <name evidence="1" type="ORF">IHE45_14G021500</name>
</gene>
<evidence type="ECO:0000313" key="1">
    <source>
        <dbReference type="EMBL" id="KAH7662947.1"/>
    </source>
</evidence>
<proteinExistence type="predicted"/>
<name>A0ACB7UQD7_DIOAL</name>
<evidence type="ECO:0000313" key="2">
    <source>
        <dbReference type="Proteomes" id="UP000827976"/>
    </source>
</evidence>
<reference evidence="2" key="1">
    <citation type="journal article" date="2022" name="Nat. Commun.">
        <title>Chromosome evolution and the genetic basis of agronomically important traits in greater yam.</title>
        <authorList>
            <person name="Bredeson J.V."/>
            <person name="Lyons J.B."/>
            <person name="Oniyinde I.O."/>
            <person name="Okereke N.R."/>
            <person name="Kolade O."/>
            <person name="Nnabue I."/>
            <person name="Nwadili C.O."/>
            <person name="Hribova E."/>
            <person name="Parker M."/>
            <person name="Nwogha J."/>
            <person name="Shu S."/>
            <person name="Carlson J."/>
            <person name="Kariba R."/>
            <person name="Muthemba S."/>
            <person name="Knop K."/>
            <person name="Barton G.J."/>
            <person name="Sherwood A.V."/>
            <person name="Lopez-Montes A."/>
            <person name="Asiedu R."/>
            <person name="Jamnadass R."/>
            <person name="Muchugi A."/>
            <person name="Goodstein D."/>
            <person name="Egesi C.N."/>
            <person name="Featherston J."/>
            <person name="Asfaw A."/>
            <person name="Simpson G.G."/>
            <person name="Dolezel J."/>
            <person name="Hendre P.S."/>
            <person name="Van Deynze A."/>
            <person name="Kumar P.L."/>
            <person name="Obidiegwu J.E."/>
            <person name="Bhattacharjee R."/>
            <person name="Rokhsar D.S."/>
        </authorList>
    </citation>
    <scope>NUCLEOTIDE SEQUENCE [LARGE SCALE GENOMIC DNA]</scope>
    <source>
        <strain evidence="2">cv. TDa95/00328</strain>
    </source>
</reference>
<organism evidence="1 2">
    <name type="scientific">Dioscorea alata</name>
    <name type="common">Purple yam</name>
    <dbReference type="NCBI Taxonomy" id="55571"/>
    <lineage>
        <taxon>Eukaryota</taxon>
        <taxon>Viridiplantae</taxon>
        <taxon>Streptophyta</taxon>
        <taxon>Embryophyta</taxon>
        <taxon>Tracheophyta</taxon>
        <taxon>Spermatophyta</taxon>
        <taxon>Magnoliopsida</taxon>
        <taxon>Liliopsida</taxon>
        <taxon>Dioscoreales</taxon>
        <taxon>Dioscoreaceae</taxon>
        <taxon>Dioscorea</taxon>
    </lineage>
</organism>